<dbReference type="EMBL" id="JAINUG010000002">
    <property type="protein sequence ID" value="KAJ8417959.1"/>
    <property type="molecule type" value="Genomic_DNA"/>
</dbReference>
<feature type="domain" description="BRCT" evidence="2">
    <location>
        <begin position="5"/>
        <end position="83"/>
    </location>
</feature>
<accession>A0AAD7X3I2</accession>
<gene>
    <name evidence="3" type="ORF">AAFF_G00136680</name>
</gene>
<dbReference type="InterPro" id="IPR001357">
    <property type="entry name" value="BRCT_dom"/>
</dbReference>
<dbReference type="Proteomes" id="UP001221898">
    <property type="component" value="Unassembled WGS sequence"/>
</dbReference>
<reference evidence="3" key="1">
    <citation type="journal article" date="2023" name="Science">
        <title>Genome structures resolve the early diversification of teleost fishes.</title>
        <authorList>
            <person name="Parey E."/>
            <person name="Louis A."/>
            <person name="Montfort J."/>
            <person name="Bouchez O."/>
            <person name="Roques C."/>
            <person name="Iampietro C."/>
            <person name="Lluch J."/>
            <person name="Castinel A."/>
            <person name="Donnadieu C."/>
            <person name="Desvignes T."/>
            <person name="Floi Bucao C."/>
            <person name="Jouanno E."/>
            <person name="Wen M."/>
            <person name="Mejri S."/>
            <person name="Dirks R."/>
            <person name="Jansen H."/>
            <person name="Henkel C."/>
            <person name="Chen W.J."/>
            <person name="Zahm M."/>
            <person name="Cabau C."/>
            <person name="Klopp C."/>
            <person name="Thompson A.W."/>
            <person name="Robinson-Rechavi M."/>
            <person name="Braasch I."/>
            <person name="Lecointre G."/>
            <person name="Bobe J."/>
            <person name="Postlethwait J.H."/>
            <person name="Berthelot C."/>
            <person name="Roest Crollius H."/>
            <person name="Guiguen Y."/>
        </authorList>
    </citation>
    <scope>NUCLEOTIDE SEQUENCE</scope>
    <source>
        <strain evidence="3">NC1722</strain>
    </source>
</reference>
<evidence type="ECO:0000256" key="1">
    <source>
        <dbReference type="SAM" id="MobiDB-lite"/>
    </source>
</evidence>
<dbReference type="AlphaFoldDB" id="A0AAD7X3I2"/>
<dbReference type="PANTHER" id="PTHR14625:SF3">
    <property type="entry name" value="MICROCEPHALIN"/>
    <property type="match status" value="1"/>
</dbReference>
<dbReference type="PROSITE" id="PS50172">
    <property type="entry name" value="BRCT"/>
    <property type="match status" value="1"/>
</dbReference>
<organism evidence="3 4">
    <name type="scientific">Aldrovandia affinis</name>
    <dbReference type="NCBI Taxonomy" id="143900"/>
    <lineage>
        <taxon>Eukaryota</taxon>
        <taxon>Metazoa</taxon>
        <taxon>Chordata</taxon>
        <taxon>Craniata</taxon>
        <taxon>Vertebrata</taxon>
        <taxon>Euteleostomi</taxon>
        <taxon>Actinopterygii</taxon>
        <taxon>Neopterygii</taxon>
        <taxon>Teleostei</taxon>
        <taxon>Notacanthiformes</taxon>
        <taxon>Halosauridae</taxon>
        <taxon>Aldrovandia</taxon>
    </lineage>
</organism>
<evidence type="ECO:0000259" key="2">
    <source>
        <dbReference type="PROSITE" id="PS50172"/>
    </source>
</evidence>
<dbReference type="GO" id="GO:0000278">
    <property type="term" value="P:mitotic cell cycle"/>
    <property type="evidence" value="ECO:0007669"/>
    <property type="project" value="TreeGrafter"/>
</dbReference>
<dbReference type="CDD" id="cd17716">
    <property type="entry name" value="BRCT_microcephalin_rpt1"/>
    <property type="match status" value="1"/>
</dbReference>
<evidence type="ECO:0000313" key="3">
    <source>
        <dbReference type="EMBL" id="KAJ8417959.1"/>
    </source>
</evidence>
<name>A0AAD7X3I2_9TELE</name>
<dbReference type="Pfam" id="PF12738">
    <property type="entry name" value="PTCB-BRCT"/>
    <property type="match status" value="1"/>
</dbReference>
<protein>
    <recommendedName>
        <fullName evidence="2">BRCT domain-containing protein</fullName>
    </recommendedName>
</protein>
<feature type="compositionally biased region" description="Polar residues" evidence="1">
    <location>
        <begin position="264"/>
        <end position="281"/>
    </location>
</feature>
<dbReference type="InterPro" id="IPR036420">
    <property type="entry name" value="BRCT_dom_sf"/>
</dbReference>
<comment type="caution">
    <text evidence="3">The sequence shown here is derived from an EMBL/GenBank/DDBJ whole genome shotgun (WGS) entry which is preliminary data.</text>
</comment>
<feature type="region of interest" description="Disordered" evidence="1">
    <location>
        <begin position="245"/>
        <end position="356"/>
    </location>
</feature>
<sequence>MTSNNISDTLKDVVAFVDVWSSSKTENYSEPFIQQLEEMGAVVSKTFNKRVTHVVFKHGHQSTWNKAKKTGVRLVSVFWVARCKDCGEHVDEESCPAVNKESNSSLALNKRTHRCMQPRDIPTKTPENDRSMKRKLGQMIKDLVVPLPSPSAMSPYIIDEGCGIVYSPLSMRARCMAQRLKVMKEKRESLSQTDSYAAEDDSSDVDMSFSDCHGYSASNTSEGENEHCSKLLTFDLDTCESSVENRKRAKHHKEQASPLGIFSQRKSSLLTPDARSSSESFRVSPPEDDGVFDSYFSPANKPESSRRRLPPLLSLMPEPTPLPAFELEPKPRKRKRCSGETDGPGPARGKRRMSCF</sequence>
<dbReference type="SUPFAM" id="SSF52113">
    <property type="entry name" value="BRCT domain"/>
    <property type="match status" value="1"/>
</dbReference>
<dbReference type="InterPro" id="IPR022047">
    <property type="entry name" value="Microcephalin-like"/>
</dbReference>
<dbReference type="PANTHER" id="PTHR14625">
    <property type="entry name" value="MICROCEPHALIN"/>
    <property type="match status" value="1"/>
</dbReference>
<dbReference type="SMART" id="SM00292">
    <property type="entry name" value="BRCT"/>
    <property type="match status" value="1"/>
</dbReference>
<evidence type="ECO:0000313" key="4">
    <source>
        <dbReference type="Proteomes" id="UP001221898"/>
    </source>
</evidence>
<keyword evidence="4" id="KW-1185">Reference proteome</keyword>
<dbReference type="Gene3D" id="3.40.50.10190">
    <property type="entry name" value="BRCT domain"/>
    <property type="match status" value="1"/>
</dbReference>
<proteinExistence type="predicted"/>